<name>A0A1G7FJY1_9SPHN</name>
<evidence type="ECO:0000313" key="4">
    <source>
        <dbReference type="Proteomes" id="UP000323502"/>
    </source>
</evidence>
<dbReference type="Proteomes" id="UP000323502">
    <property type="component" value="Unassembled WGS sequence"/>
</dbReference>
<dbReference type="OrthoDB" id="7572667at2"/>
<reference evidence="2 5" key="2">
    <citation type="submission" date="2019-12" db="EMBL/GenBank/DDBJ databases">
        <authorList>
            <person name="Zheng J."/>
        </authorList>
    </citation>
    <scope>NUCLEOTIDE SEQUENCE [LARGE SCALE GENOMIC DNA]</scope>
    <source>
        <strain evidence="2 5">DSM 27347</strain>
    </source>
</reference>
<feature type="region of interest" description="Disordered" evidence="1">
    <location>
        <begin position="1"/>
        <end position="39"/>
    </location>
</feature>
<evidence type="ECO:0000313" key="5">
    <source>
        <dbReference type="Proteomes" id="UP000436801"/>
    </source>
</evidence>
<accession>A0A1G7FJY1</accession>
<dbReference type="RefSeq" id="WP_149680978.1">
    <property type="nucleotide sequence ID" value="NZ_FNBI01000001.1"/>
</dbReference>
<feature type="compositionally biased region" description="Basic and acidic residues" evidence="1">
    <location>
        <begin position="61"/>
        <end position="74"/>
    </location>
</feature>
<evidence type="ECO:0000313" key="2">
    <source>
        <dbReference type="EMBL" id="MWC42448.1"/>
    </source>
</evidence>
<feature type="compositionally biased region" description="Basic and acidic residues" evidence="1">
    <location>
        <begin position="94"/>
        <end position="106"/>
    </location>
</feature>
<dbReference type="Proteomes" id="UP000436801">
    <property type="component" value="Unassembled WGS sequence"/>
</dbReference>
<reference evidence="3 4" key="1">
    <citation type="submission" date="2016-10" db="EMBL/GenBank/DDBJ databases">
        <authorList>
            <person name="Varghese N."/>
            <person name="Submissions S."/>
        </authorList>
    </citation>
    <scope>NUCLEOTIDE SEQUENCE [LARGE SCALE GENOMIC DNA]</scope>
    <source>
        <strain evidence="3 4">S7-754</strain>
    </source>
</reference>
<feature type="compositionally biased region" description="Low complexity" evidence="1">
    <location>
        <begin position="75"/>
        <end position="87"/>
    </location>
</feature>
<feature type="compositionally biased region" description="Basic and acidic residues" evidence="1">
    <location>
        <begin position="23"/>
        <end position="39"/>
    </location>
</feature>
<evidence type="ECO:0000256" key="1">
    <source>
        <dbReference type="SAM" id="MobiDB-lite"/>
    </source>
</evidence>
<keyword evidence="4" id="KW-1185">Reference proteome</keyword>
<gene>
    <name evidence="2" type="ORF">GQR91_02085</name>
    <name evidence="3" type="ORF">SAMN05216557_101439</name>
</gene>
<proteinExistence type="predicted"/>
<dbReference type="EMBL" id="FNBI01000001">
    <property type="protein sequence ID" value="SDE76227.1"/>
    <property type="molecule type" value="Genomic_DNA"/>
</dbReference>
<protein>
    <submittedName>
        <fullName evidence="3">Uncharacterized protein</fullName>
    </submittedName>
</protein>
<evidence type="ECO:0000313" key="3">
    <source>
        <dbReference type="EMBL" id="SDE76227.1"/>
    </source>
</evidence>
<organism evidence="3 4">
    <name type="scientific">Sphingomonas carotinifaciens</name>
    <dbReference type="NCBI Taxonomy" id="1166323"/>
    <lineage>
        <taxon>Bacteria</taxon>
        <taxon>Pseudomonadati</taxon>
        <taxon>Pseudomonadota</taxon>
        <taxon>Alphaproteobacteria</taxon>
        <taxon>Sphingomonadales</taxon>
        <taxon>Sphingomonadaceae</taxon>
        <taxon>Sphingomonas</taxon>
    </lineage>
</organism>
<feature type="region of interest" description="Disordered" evidence="1">
    <location>
        <begin position="53"/>
        <end position="112"/>
    </location>
</feature>
<sequence>MVDKSWGVPAASPGFRIRTNASPEDRAAERARAREARAQDRVDLMAQRLEARAASRQADIAAREQAREARREQEQALAARDPHAAAASRRRSSGRKDVVREQRDTRNYTVTADPDRVRDMVKRGATISGLADVLGITSAEVERILADAG</sequence>
<dbReference type="EMBL" id="WSUT01000005">
    <property type="protein sequence ID" value="MWC42448.1"/>
    <property type="molecule type" value="Genomic_DNA"/>
</dbReference>
<dbReference type="AlphaFoldDB" id="A0A1G7FJY1"/>